<proteinExistence type="predicted"/>
<reference evidence="5" key="1">
    <citation type="submission" date="2025-08" db="UniProtKB">
        <authorList>
            <consortium name="Ensembl"/>
        </authorList>
    </citation>
    <scope>IDENTIFICATION</scope>
</reference>
<organism evidence="5 6">
    <name type="scientific">Varanus komodoensis</name>
    <name type="common">Komodo dragon</name>
    <dbReference type="NCBI Taxonomy" id="61221"/>
    <lineage>
        <taxon>Eukaryota</taxon>
        <taxon>Metazoa</taxon>
        <taxon>Chordata</taxon>
        <taxon>Craniata</taxon>
        <taxon>Vertebrata</taxon>
        <taxon>Euteleostomi</taxon>
        <taxon>Lepidosauria</taxon>
        <taxon>Squamata</taxon>
        <taxon>Bifurcata</taxon>
        <taxon>Unidentata</taxon>
        <taxon>Episquamata</taxon>
        <taxon>Toxicofera</taxon>
        <taxon>Anguimorpha</taxon>
        <taxon>Paleoanguimorpha</taxon>
        <taxon>Varanoidea</taxon>
        <taxon>Varanidae</taxon>
        <taxon>Varanus</taxon>
    </lineage>
</organism>
<dbReference type="PANTHER" id="PTHR21191:SF7">
    <property type="entry name" value="AQUAPORIN-11"/>
    <property type="match status" value="1"/>
</dbReference>
<dbReference type="Ensembl" id="ENSVKKT00000007608.1">
    <property type="protein sequence ID" value="ENSVKKP00000007414.1"/>
    <property type="gene ID" value="ENSVKKG00000005332.1"/>
</dbReference>
<evidence type="ECO:0000256" key="1">
    <source>
        <dbReference type="ARBA" id="ARBA00004141"/>
    </source>
</evidence>
<keyword evidence="6" id="KW-1185">Reference proteome</keyword>
<evidence type="ECO:0000256" key="4">
    <source>
        <dbReference type="ARBA" id="ARBA00023136"/>
    </source>
</evidence>
<dbReference type="Gene3D" id="1.20.1080.10">
    <property type="entry name" value="Glycerol uptake facilitator protein"/>
    <property type="match status" value="1"/>
</dbReference>
<protein>
    <submittedName>
        <fullName evidence="5">Uncharacterized protein</fullName>
    </submittedName>
</protein>
<dbReference type="OMA" id="LLCHANT"/>
<keyword evidence="4" id="KW-0472">Membrane</keyword>
<reference evidence="5" key="2">
    <citation type="submission" date="2025-09" db="UniProtKB">
        <authorList>
            <consortium name="Ensembl"/>
        </authorList>
    </citation>
    <scope>IDENTIFICATION</scope>
</reference>
<dbReference type="SUPFAM" id="SSF81338">
    <property type="entry name" value="Aquaporin-like"/>
    <property type="match status" value="1"/>
</dbReference>
<dbReference type="GO" id="GO:0016020">
    <property type="term" value="C:membrane"/>
    <property type="evidence" value="ECO:0007669"/>
    <property type="project" value="UniProtKB-SubCell"/>
</dbReference>
<evidence type="ECO:0000256" key="3">
    <source>
        <dbReference type="ARBA" id="ARBA00022989"/>
    </source>
</evidence>
<evidence type="ECO:0000256" key="2">
    <source>
        <dbReference type="ARBA" id="ARBA00022692"/>
    </source>
</evidence>
<dbReference type="InterPro" id="IPR051883">
    <property type="entry name" value="AQP11/12_channel"/>
</dbReference>
<dbReference type="AlphaFoldDB" id="A0A8D2J6H9"/>
<evidence type="ECO:0000313" key="6">
    <source>
        <dbReference type="Proteomes" id="UP000694545"/>
    </source>
</evidence>
<comment type="subcellular location">
    <subcellularLocation>
        <location evidence="1">Membrane</location>
        <topology evidence="1">Multi-pass membrane protein</topology>
    </subcellularLocation>
</comment>
<dbReference type="PANTHER" id="PTHR21191">
    <property type="entry name" value="AQUAPORIN"/>
    <property type="match status" value="1"/>
</dbReference>
<evidence type="ECO:0000313" key="5">
    <source>
        <dbReference type="Ensembl" id="ENSVKKP00000007414.1"/>
    </source>
</evidence>
<accession>A0A8D2J6H9</accession>
<keyword evidence="2" id="KW-0812">Transmembrane</keyword>
<name>A0A8D2J6H9_VARKO</name>
<dbReference type="InterPro" id="IPR023271">
    <property type="entry name" value="Aquaporin-like"/>
</dbReference>
<dbReference type="GO" id="GO:0005737">
    <property type="term" value="C:cytoplasm"/>
    <property type="evidence" value="ECO:0007669"/>
    <property type="project" value="TreeGrafter"/>
</dbReference>
<dbReference type="Proteomes" id="UP000694545">
    <property type="component" value="Unplaced"/>
</dbReference>
<dbReference type="GO" id="GO:0015267">
    <property type="term" value="F:channel activity"/>
    <property type="evidence" value="ECO:0007669"/>
    <property type="project" value="TreeGrafter"/>
</dbReference>
<keyword evidence="3" id="KW-1133">Transmembrane helix</keyword>
<sequence>MYEDSTLMLLFLEAATILLTNEVRKQVHRFVSLLELRLFLLEMLATFQFCACFNILAPLANVEPIPQLYLAHIYSFSTFHFYLTLSENTSNPASTLVYILRRGVSLRLGGLKIVAQFIGGFLARIYRSYLWLAGVSSLLADPYTCSKPLQTYLLKAFFTELITSITFQFTLLQSQFQEPRVRANMLSLTITSLVYAGLLAKTFLFKRRLQLYCFILLLFIYCCKPPQGFGEWGGIEAF</sequence>